<sequence>MAACFSIFLLFFDLLLSFSFTSSLRLCTDLREPFTPKTLPTFCSHYNATGCCDSAKDLQLHKQFLEMHISDPVCASLMKSILCAACDQFSAELFKVESELVTRPVPVLCNSSKSVKSFLSNMEASSFCSLVWDACQNVSMSNSPFAAALQSSSVKLTELWRSESTFCNKYGGSSDDGSICFDGEKATLNKGENPFPPKGLCLEKIGNGSYLTMAAHPDGSNRAFFASQAGKIWLATIPEQGLGGILGLDESSPFIDLTEEVYFVNSFGMMGMAFHPNFAHNGRFFASFTCDKVKTPGCYGRCSCNLDVRCDPSKLGSSDSTQSCRYHKVIAEFTANGTASELFLATRAEPLEVRRIFSLGLPVAFNNGGQLLFGPADGYLYVMLGDGGIRGDPFSFSQNKKSLLGKILRLDVDNIPSETDIATLWGNYSVPQDNPFSEDKESRPEIWALGLRNPWRCSFDSQRPLYFICADAGQDEYEEVDIITKGGNYGWHVYEGPILFNSSNPFAGINNSANSRNLIFPVLGYKHSDLNSISASICGGYFYRSMTDPCLYGSYLYGDLYGSSIWAATENPPNSGNFTTRLVPFSCPHNSPIQCNFLAESSPPGLGYIYSFGEDNKKDIHVLASSGVYRVVRPSRCNFTCPKETMTIFSTQTSSSSSYRNGVTYTRKKLMLCFSSLLLFLEIILYGGV</sequence>
<proteinExistence type="predicted"/>
<reference evidence="2" key="1">
    <citation type="journal article" date="2023" name="G3 (Bethesda)">
        <title>Genome assembly and association tests identify interacting loci associated with vigor, precocity, and sex in interspecific pistachio rootstocks.</title>
        <authorList>
            <person name="Palmer W."/>
            <person name="Jacygrad E."/>
            <person name="Sagayaradj S."/>
            <person name="Cavanaugh K."/>
            <person name="Han R."/>
            <person name="Bertier L."/>
            <person name="Beede B."/>
            <person name="Kafkas S."/>
            <person name="Golino D."/>
            <person name="Preece J."/>
            <person name="Michelmore R."/>
        </authorList>
    </citation>
    <scope>NUCLEOTIDE SEQUENCE [LARGE SCALE GENOMIC DNA]</scope>
</reference>
<name>A0ACC0YK39_9ROSI</name>
<gene>
    <name evidence="1" type="ORF">Pint_23128</name>
</gene>
<accession>A0ACC0YK39</accession>
<keyword evidence="2" id="KW-1185">Reference proteome</keyword>
<dbReference type="Proteomes" id="UP001163603">
    <property type="component" value="Chromosome 6"/>
</dbReference>
<comment type="caution">
    <text evidence="1">The sequence shown here is derived from an EMBL/GenBank/DDBJ whole genome shotgun (WGS) entry which is preliminary data.</text>
</comment>
<evidence type="ECO:0000313" key="1">
    <source>
        <dbReference type="EMBL" id="KAJ0038608.1"/>
    </source>
</evidence>
<evidence type="ECO:0000313" key="2">
    <source>
        <dbReference type="Proteomes" id="UP001163603"/>
    </source>
</evidence>
<dbReference type="EMBL" id="CM047741">
    <property type="protein sequence ID" value="KAJ0038608.1"/>
    <property type="molecule type" value="Genomic_DNA"/>
</dbReference>
<organism evidence="1 2">
    <name type="scientific">Pistacia integerrima</name>
    <dbReference type="NCBI Taxonomy" id="434235"/>
    <lineage>
        <taxon>Eukaryota</taxon>
        <taxon>Viridiplantae</taxon>
        <taxon>Streptophyta</taxon>
        <taxon>Embryophyta</taxon>
        <taxon>Tracheophyta</taxon>
        <taxon>Spermatophyta</taxon>
        <taxon>Magnoliopsida</taxon>
        <taxon>eudicotyledons</taxon>
        <taxon>Gunneridae</taxon>
        <taxon>Pentapetalae</taxon>
        <taxon>rosids</taxon>
        <taxon>malvids</taxon>
        <taxon>Sapindales</taxon>
        <taxon>Anacardiaceae</taxon>
        <taxon>Pistacia</taxon>
    </lineage>
</organism>
<protein>
    <submittedName>
        <fullName evidence="1">Uncharacterized protein</fullName>
    </submittedName>
</protein>